<dbReference type="AlphaFoldDB" id="A0ABD0KFR9"/>
<feature type="transmembrane region" description="Helical" evidence="7">
    <location>
        <begin position="567"/>
        <end position="590"/>
    </location>
</feature>
<feature type="compositionally biased region" description="Basic and acidic residues" evidence="6">
    <location>
        <begin position="765"/>
        <end position="780"/>
    </location>
</feature>
<evidence type="ECO:0000256" key="4">
    <source>
        <dbReference type="ARBA" id="ARBA00022989"/>
    </source>
</evidence>
<evidence type="ECO:0000256" key="7">
    <source>
        <dbReference type="SAM" id="Phobius"/>
    </source>
</evidence>
<dbReference type="InterPro" id="IPR051717">
    <property type="entry name" value="MFS_MFSD6"/>
</dbReference>
<evidence type="ECO:0000256" key="1">
    <source>
        <dbReference type="ARBA" id="ARBA00004141"/>
    </source>
</evidence>
<dbReference type="Proteomes" id="UP001519460">
    <property type="component" value="Unassembled WGS sequence"/>
</dbReference>
<feature type="compositionally biased region" description="Acidic residues" evidence="6">
    <location>
        <begin position="358"/>
        <end position="367"/>
    </location>
</feature>
<feature type="region of interest" description="Disordered" evidence="6">
    <location>
        <begin position="177"/>
        <end position="246"/>
    </location>
</feature>
<dbReference type="InterPro" id="IPR036259">
    <property type="entry name" value="MFS_trans_sf"/>
</dbReference>
<feature type="domain" description="Major facilitator superfamily associated" evidence="8">
    <location>
        <begin position="22"/>
        <end position="694"/>
    </location>
</feature>
<keyword evidence="5 7" id="KW-0472">Membrane</keyword>
<feature type="region of interest" description="Disordered" evidence="6">
    <location>
        <begin position="357"/>
        <end position="379"/>
    </location>
</feature>
<feature type="transmembrane region" description="Helical" evidence="7">
    <location>
        <begin position="21"/>
        <end position="45"/>
    </location>
</feature>
<feature type="region of interest" description="Disordered" evidence="6">
    <location>
        <begin position="753"/>
        <end position="795"/>
    </location>
</feature>
<keyword evidence="10" id="KW-1185">Reference proteome</keyword>
<name>A0ABD0KFR9_9CAEN</name>
<reference evidence="9 10" key="1">
    <citation type="journal article" date="2023" name="Sci. Data">
        <title>Genome assembly of the Korean intertidal mud-creeper Batillaria attramentaria.</title>
        <authorList>
            <person name="Patra A.K."/>
            <person name="Ho P.T."/>
            <person name="Jun S."/>
            <person name="Lee S.J."/>
            <person name="Kim Y."/>
            <person name="Won Y.J."/>
        </authorList>
    </citation>
    <scope>NUCLEOTIDE SEQUENCE [LARGE SCALE GENOMIC DNA]</scope>
    <source>
        <strain evidence="9">Wonlab-2016</strain>
    </source>
</reference>
<dbReference type="GO" id="GO:0016020">
    <property type="term" value="C:membrane"/>
    <property type="evidence" value="ECO:0007669"/>
    <property type="project" value="UniProtKB-SubCell"/>
</dbReference>
<sequence length="795" mass="87732">MEQALEAEKLEQRRCHINRSLLPLKVFYFFYYGAVGSVIPFLAVYLKHLGLTAPETGLITGLSVFVAFLVRPILGFLADWLRARRVILVLCCLLFGLAFCSLWFLSPRDYTSAKRWHVCERLQQNETCLVVHNTPRDQLVCYGTSGSALWQGKSEVFVLKMDSHAYPESVKSSASIVTQSSGVAQRKNEETLDRLSNEDAVRSASHEEGKIRDHAGEASQGSSTNSPRTDEGGRVQQSRTDEGGRVKQYARAQEENAQSPHSWAVLKGLSKDRIPEVSVDITFQSDNEFTLVLLDRGITSDEVKMLDFHSVTCFLTSEMLFSEDRLNVVKQNTSGSWNTGADVSLYGRVSSLAPDDASSAEELDTSSDENIHSTPTFEHTTKLEPRKASTVYGELQCHYQCRQVTTGTVPAYNLDLVFFLTLTLIAVARAFYSSSTSLADTVTYTLLGSNRHQWGRQRLFGTVGTAAAAIVFTTVNDQLQEKGQEFSALFVAAFCFTLMACGTGFFLKVTSPATTTDTKRPKILRNVGIVLRKASVRVFLLKILVMGMFCGSAQNFIFWFLRDLGSSQTTLGVCLLANCASSVVVLRFAAYVIRRLGEARTMYLALPAYVLRFVLVSLIHNPWLAVPMEFLHGVTYSLLWAAASASTHLLAPAGTQATCQAIAGAIYWDMGRGVGTLVTGQLFRALGARWTFRAYGVAAVLLIPVWLAVDRTWPLPHGQAPQREQQPADEGLAVTVESQPLNGELLKGLHDTANDISLDGFPPKCGEDTKDSDNTERTSDEECQSQREQMGVELK</sequence>
<evidence type="ECO:0000256" key="6">
    <source>
        <dbReference type="SAM" id="MobiDB-lite"/>
    </source>
</evidence>
<gene>
    <name evidence="9" type="ORF">BaRGS_00022803</name>
</gene>
<feature type="compositionally biased region" description="Basic and acidic residues" evidence="6">
    <location>
        <begin position="228"/>
        <end position="245"/>
    </location>
</feature>
<feature type="transmembrane region" description="Helical" evidence="7">
    <location>
        <begin position="86"/>
        <end position="105"/>
    </location>
</feature>
<evidence type="ECO:0000313" key="10">
    <source>
        <dbReference type="Proteomes" id="UP001519460"/>
    </source>
</evidence>
<dbReference type="Pfam" id="PF12832">
    <property type="entry name" value="MFS_1_like"/>
    <property type="match status" value="1"/>
</dbReference>
<organism evidence="9 10">
    <name type="scientific">Batillaria attramentaria</name>
    <dbReference type="NCBI Taxonomy" id="370345"/>
    <lineage>
        <taxon>Eukaryota</taxon>
        <taxon>Metazoa</taxon>
        <taxon>Spiralia</taxon>
        <taxon>Lophotrochozoa</taxon>
        <taxon>Mollusca</taxon>
        <taxon>Gastropoda</taxon>
        <taxon>Caenogastropoda</taxon>
        <taxon>Sorbeoconcha</taxon>
        <taxon>Cerithioidea</taxon>
        <taxon>Batillariidae</taxon>
        <taxon>Batillaria</taxon>
    </lineage>
</organism>
<feature type="transmembrane region" description="Helical" evidence="7">
    <location>
        <begin position="692"/>
        <end position="709"/>
    </location>
</feature>
<comment type="subcellular location">
    <subcellularLocation>
        <location evidence="1">Membrane</location>
        <topology evidence="1">Multi-pass membrane protein</topology>
    </subcellularLocation>
</comment>
<feature type="compositionally biased region" description="Basic and acidic residues" evidence="6">
    <location>
        <begin position="186"/>
        <end position="216"/>
    </location>
</feature>
<evidence type="ECO:0000259" key="8">
    <source>
        <dbReference type="Pfam" id="PF12832"/>
    </source>
</evidence>
<dbReference type="InterPro" id="IPR024989">
    <property type="entry name" value="MFS_assoc_dom"/>
</dbReference>
<keyword evidence="4 7" id="KW-1133">Transmembrane helix</keyword>
<comment type="similarity">
    <text evidence="2">Belongs to the major facilitator superfamily. MFSD6 family.</text>
</comment>
<dbReference type="SUPFAM" id="SSF103473">
    <property type="entry name" value="MFS general substrate transporter"/>
    <property type="match status" value="2"/>
</dbReference>
<feature type="transmembrane region" description="Helical" evidence="7">
    <location>
        <begin position="459"/>
        <end position="475"/>
    </location>
</feature>
<evidence type="ECO:0000256" key="5">
    <source>
        <dbReference type="ARBA" id="ARBA00023136"/>
    </source>
</evidence>
<feature type="transmembrane region" description="Helical" evidence="7">
    <location>
        <begin position="411"/>
        <end position="432"/>
    </location>
</feature>
<protein>
    <recommendedName>
        <fullName evidence="8">Major facilitator superfamily associated domain-containing protein</fullName>
    </recommendedName>
</protein>
<feature type="transmembrane region" description="Helical" evidence="7">
    <location>
        <begin position="539"/>
        <end position="561"/>
    </location>
</feature>
<proteinExistence type="inferred from homology"/>
<accession>A0ABD0KFR9</accession>
<dbReference type="Gene3D" id="1.20.1250.20">
    <property type="entry name" value="MFS general substrate transporter like domains"/>
    <property type="match status" value="2"/>
</dbReference>
<evidence type="ECO:0000256" key="2">
    <source>
        <dbReference type="ARBA" id="ARBA00005241"/>
    </source>
</evidence>
<comment type="caution">
    <text evidence="9">The sequence shown here is derived from an EMBL/GenBank/DDBJ whole genome shotgun (WGS) entry which is preliminary data.</text>
</comment>
<feature type="transmembrane region" description="Helical" evidence="7">
    <location>
        <begin position="602"/>
        <end position="620"/>
    </location>
</feature>
<evidence type="ECO:0000256" key="3">
    <source>
        <dbReference type="ARBA" id="ARBA00022692"/>
    </source>
</evidence>
<feature type="transmembrane region" description="Helical" evidence="7">
    <location>
        <begin position="487"/>
        <end position="507"/>
    </location>
</feature>
<dbReference type="PANTHER" id="PTHR16172">
    <property type="entry name" value="MAJOR FACILITATOR SUPERFAMILY DOMAIN-CONTAINING PROTEIN 6-LIKE"/>
    <property type="match status" value="1"/>
</dbReference>
<feature type="transmembrane region" description="Helical" evidence="7">
    <location>
        <begin position="57"/>
        <end position="74"/>
    </location>
</feature>
<evidence type="ECO:0000313" key="9">
    <source>
        <dbReference type="EMBL" id="KAK7485937.1"/>
    </source>
</evidence>
<dbReference type="EMBL" id="JACVVK020000186">
    <property type="protein sequence ID" value="KAK7485937.1"/>
    <property type="molecule type" value="Genomic_DNA"/>
</dbReference>
<dbReference type="PANTHER" id="PTHR16172:SF41">
    <property type="entry name" value="MAJOR FACILITATOR SUPERFAMILY DOMAIN-CONTAINING PROTEIN 6-LIKE"/>
    <property type="match status" value="1"/>
</dbReference>
<keyword evidence="3 7" id="KW-0812">Transmembrane</keyword>